<protein>
    <submittedName>
        <fullName evidence="10">Aldehyde ferredoxin oxidoreductase</fullName>
        <ecNumber evidence="10">1.2.7.5</ecNumber>
    </submittedName>
</protein>
<comment type="cofactor">
    <cofactor evidence="1">
        <name>[4Fe-4S] cluster</name>
        <dbReference type="ChEBI" id="CHEBI:49883"/>
    </cofactor>
</comment>
<dbReference type="SMART" id="SM00790">
    <property type="entry name" value="AFOR_N"/>
    <property type="match status" value="1"/>
</dbReference>
<dbReference type="GO" id="GO:0033726">
    <property type="term" value="F:aldehyde ferredoxin oxidoreductase activity"/>
    <property type="evidence" value="ECO:0007669"/>
    <property type="project" value="UniProtKB-EC"/>
</dbReference>
<evidence type="ECO:0000256" key="4">
    <source>
        <dbReference type="ARBA" id="ARBA00022723"/>
    </source>
</evidence>
<evidence type="ECO:0000256" key="2">
    <source>
        <dbReference type="ARBA" id="ARBA00011032"/>
    </source>
</evidence>
<dbReference type="InterPro" id="IPR051919">
    <property type="entry name" value="W-dependent_AOR"/>
</dbReference>
<accession>M1WNF5</accession>
<dbReference type="EC" id="1.2.7.5" evidence="10"/>
<dbReference type="Pfam" id="PF01314">
    <property type="entry name" value="AFOR_C"/>
    <property type="match status" value="1"/>
</dbReference>
<dbReference type="AlphaFoldDB" id="M1WNF5"/>
<dbReference type="Proteomes" id="UP000011724">
    <property type="component" value="Chromosome"/>
</dbReference>
<evidence type="ECO:0000313" key="11">
    <source>
        <dbReference type="Proteomes" id="UP000011724"/>
    </source>
</evidence>
<evidence type="ECO:0000256" key="7">
    <source>
        <dbReference type="ARBA" id="ARBA00023014"/>
    </source>
</evidence>
<dbReference type="InterPro" id="IPR013985">
    <property type="entry name" value="Ald_Fedxn_OxRdtase_dom3"/>
</dbReference>
<dbReference type="Gene3D" id="1.10.599.10">
    <property type="entry name" value="Aldehyde Ferredoxin Oxidoreductase Protein, subunit A, domain 3"/>
    <property type="match status" value="1"/>
</dbReference>
<sequence>MRSSLSGWTGKVLHLDLNTWQSVIQYPAQTLYERCLGGRGLAGYFMRSACTCEPDHPDLPILIFTGPLSGTMTPTSGRGTIMSRSPLTGGVFDCSVGGNLATRLKQAGWDGLVITGKSDIPCGIEIRDDTVLIRDTEFWGESCDHVCSHLQHDTSTSVAVIGPAAENGARIASVLVDRFHSAGRGGLGAIWAAKNLKYLSVTGTGTVSVHDTQALQTACDNIIRLTAASPFLLGKHGIANHGTAALYDLIDARCMMPTDNFRATRSPHAQDLNAAAYHRLYAPQAHGCAGCHIRCKRVAKDGRAIPDFEAMSHFTALLGNEDIETCMQANELCRTLGLDPLSAGSTLACFREISQENFTPRTLLTALHDMAHGGPLGLGSLDFAESCGKATISMTVKGLELPAYDPRGAYGIALAYAINTRGGCHQRAYPVSHEILRKPVATDRFSFSGKARMIKIAEDQNAVIDSLGVCRFTFVAAGLEEYAAAYTAVTGVPMTGSGFGEIGERVLYNERIMHTLNGFDVCDDDLPPRFFTTPGASGSGIPLPPLDRQDFLEARRKYYFIRGLDDHGKPTQMKARTLGLELKQ</sequence>
<keyword evidence="4" id="KW-0479">Metal-binding</keyword>
<dbReference type="KEGG" id="dpi:BN4_20263"/>
<keyword evidence="3" id="KW-0004">4Fe-4S</keyword>
<dbReference type="Gene3D" id="1.10.569.10">
    <property type="entry name" value="Aldehyde Ferredoxin Oxidoreductase Protein, subunit A, domain 2"/>
    <property type="match status" value="1"/>
</dbReference>
<organism evidence="10 11">
    <name type="scientific">Pseudodesulfovibrio piezophilus (strain DSM 21447 / JCM 15486 / C1TLV30)</name>
    <name type="common">Desulfovibrio piezophilus</name>
    <dbReference type="NCBI Taxonomy" id="1322246"/>
    <lineage>
        <taxon>Bacteria</taxon>
        <taxon>Pseudomonadati</taxon>
        <taxon>Thermodesulfobacteriota</taxon>
        <taxon>Desulfovibrionia</taxon>
        <taxon>Desulfovibrionales</taxon>
        <taxon>Desulfovibrionaceae</taxon>
    </lineage>
</organism>
<gene>
    <name evidence="10" type="ordered locus">BN4_20263</name>
</gene>
<dbReference type="STRING" id="1322246.BN4_20263"/>
<dbReference type="GO" id="GO:0009055">
    <property type="term" value="F:electron transfer activity"/>
    <property type="evidence" value="ECO:0007669"/>
    <property type="project" value="InterPro"/>
</dbReference>
<reference evidence="10 11" key="1">
    <citation type="journal article" date="2013" name="PLoS ONE">
        <title>The first genomic and proteomic characterization of a deep-sea sulfate reducer: insights into the piezophilic lifestyle of Desulfovibrio piezophilus.</title>
        <authorList>
            <person name="Pradel N."/>
            <person name="Ji B."/>
            <person name="Gimenez G."/>
            <person name="Talla E."/>
            <person name="Lenoble P."/>
            <person name="Garel M."/>
            <person name="Tamburini C."/>
            <person name="Fourquet P."/>
            <person name="Lebrun R."/>
            <person name="Bertin P."/>
            <person name="Denis Y."/>
            <person name="Pophillat M."/>
            <person name="Barbe V."/>
            <person name="Ollivier B."/>
            <person name="Dolla A."/>
        </authorList>
    </citation>
    <scope>NUCLEOTIDE SEQUENCE [LARGE SCALE GENOMIC DNA]</scope>
    <source>
        <strain evidence="11">DSM 10523 / SB164P1</strain>
    </source>
</reference>
<evidence type="ECO:0000256" key="8">
    <source>
        <dbReference type="ARBA" id="ARBA00049934"/>
    </source>
</evidence>
<keyword evidence="5 10" id="KW-0560">Oxidoreductase</keyword>
<dbReference type="InterPro" id="IPR013983">
    <property type="entry name" value="Ald_Fedxn_OxRdtase_N"/>
</dbReference>
<dbReference type="PANTHER" id="PTHR30038">
    <property type="entry name" value="ALDEHYDE FERREDOXIN OXIDOREDUCTASE"/>
    <property type="match status" value="1"/>
</dbReference>
<evidence type="ECO:0000313" key="10">
    <source>
        <dbReference type="EMBL" id="CCH50325.1"/>
    </source>
</evidence>
<dbReference type="SUPFAM" id="SSF56228">
    <property type="entry name" value="Aldehyde ferredoxin oxidoreductase, N-terminal domain"/>
    <property type="match status" value="1"/>
</dbReference>
<name>M1WNF5_PSEP2</name>
<dbReference type="InterPro" id="IPR036021">
    <property type="entry name" value="Tungsten_al_ferr_oxy-like_C"/>
</dbReference>
<comment type="cofactor">
    <cofactor evidence="8">
        <name>tungstopterin</name>
        <dbReference type="ChEBI" id="CHEBI:30402"/>
    </cofactor>
</comment>
<dbReference type="GO" id="GO:0051539">
    <property type="term" value="F:4 iron, 4 sulfur cluster binding"/>
    <property type="evidence" value="ECO:0007669"/>
    <property type="project" value="UniProtKB-KW"/>
</dbReference>
<dbReference type="InterPro" id="IPR013984">
    <property type="entry name" value="Ald_Fedxn_OxRdtase_dom2"/>
</dbReference>
<reference evidence="11" key="2">
    <citation type="journal article" date="2013" name="Stand. Genomic Sci.">
        <title>Complete genome sequence of Desulfocapsa sulfexigens, a marine deltaproteobacterium specialized in disproportionating inorganic sulfur compounds.</title>
        <authorList>
            <person name="Finster K.W."/>
            <person name="Kjeldsen K.U."/>
            <person name="Kube M."/>
            <person name="Reinhardt R."/>
            <person name="Mussmann M."/>
            <person name="Amann R."/>
            <person name="Schreiber L."/>
        </authorList>
    </citation>
    <scope>NUCLEOTIDE SEQUENCE [LARGE SCALE GENOMIC DNA]</scope>
    <source>
        <strain evidence="11">DSM 10523 / SB164P1</strain>
    </source>
</reference>
<dbReference type="PANTHER" id="PTHR30038:SF0">
    <property type="entry name" value="TUNGSTEN-CONTAINING ALDEHYDE FERREDOXIN OXIDOREDUCTASE"/>
    <property type="match status" value="1"/>
</dbReference>
<dbReference type="RefSeq" id="WP_015416367.1">
    <property type="nucleotide sequence ID" value="NC_020409.1"/>
</dbReference>
<dbReference type="EMBL" id="FO203427">
    <property type="protein sequence ID" value="CCH50325.1"/>
    <property type="molecule type" value="Genomic_DNA"/>
</dbReference>
<evidence type="ECO:0000256" key="3">
    <source>
        <dbReference type="ARBA" id="ARBA00022485"/>
    </source>
</evidence>
<dbReference type="Pfam" id="PF02730">
    <property type="entry name" value="AFOR_N"/>
    <property type="match status" value="1"/>
</dbReference>
<evidence type="ECO:0000256" key="6">
    <source>
        <dbReference type="ARBA" id="ARBA00023004"/>
    </source>
</evidence>
<dbReference type="Gene3D" id="3.60.9.10">
    <property type="entry name" value="Aldehyde ferredoxin oxidoreductase, N-terminal domain"/>
    <property type="match status" value="1"/>
</dbReference>
<dbReference type="InterPro" id="IPR036503">
    <property type="entry name" value="Ald_Fedxn_OxRdtase_N_sf"/>
</dbReference>
<evidence type="ECO:0000256" key="1">
    <source>
        <dbReference type="ARBA" id="ARBA00001966"/>
    </source>
</evidence>
<evidence type="ECO:0000259" key="9">
    <source>
        <dbReference type="SMART" id="SM00790"/>
    </source>
</evidence>
<dbReference type="HOGENOM" id="CLU_020364_1_0_7"/>
<dbReference type="InterPro" id="IPR001203">
    <property type="entry name" value="OxRdtase_Ald_Fedxn_C"/>
</dbReference>
<dbReference type="GO" id="GO:0046872">
    <property type="term" value="F:metal ion binding"/>
    <property type="evidence" value="ECO:0007669"/>
    <property type="project" value="UniProtKB-KW"/>
</dbReference>
<keyword evidence="7" id="KW-0411">Iron-sulfur</keyword>
<dbReference type="SUPFAM" id="SSF48310">
    <property type="entry name" value="Aldehyde ferredoxin oxidoreductase, C-terminal domains"/>
    <property type="match status" value="1"/>
</dbReference>
<dbReference type="PATRIC" id="fig|879567.3.peg.3346"/>
<dbReference type="eggNOG" id="COG2414">
    <property type="taxonomic scope" value="Bacteria"/>
</dbReference>
<comment type="similarity">
    <text evidence="2">Belongs to the AOR/FOR family.</text>
</comment>
<proteinExistence type="inferred from homology"/>
<dbReference type="BioCyc" id="DPIE1322246:BN4_RS15550-MONOMER"/>
<keyword evidence="6" id="KW-0408">Iron</keyword>
<evidence type="ECO:0000256" key="5">
    <source>
        <dbReference type="ARBA" id="ARBA00023002"/>
    </source>
</evidence>
<keyword evidence="11" id="KW-1185">Reference proteome</keyword>
<dbReference type="OrthoDB" id="9763894at2"/>
<feature type="domain" description="Aldehyde ferredoxin oxidoreductase N-terminal" evidence="9">
    <location>
        <begin position="8"/>
        <end position="205"/>
    </location>
</feature>